<name>A0A268NY79_SHOCL</name>
<dbReference type="InterPro" id="IPR014337">
    <property type="entry name" value="Ectoine_EhuB"/>
</dbReference>
<feature type="chain" id="PRO_5038377557" evidence="4">
    <location>
        <begin position="18"/>
        <end position="277"/>
    </location>
</feature>
<evidence type="ECO:0000256" key="4">
    <source>
        <dbReference type="SAM" id="SignalP"/>
    </source>
</evidence>
<keyword evidence="1 4" id="KW-0732">Signal</keyword>
<dbReference type="SMART" id="SM00062">
    <property type="entry name" value="PBPb"/>
    <property type="match status" value="1"/>
</dbReference>
<dbReference type="GO" id="GO:0051470">
    <property type="term" value="P:ectoine transmembrane transport"/>
    <property type="evidence" value="ECO:0007669"/>
    <property type="project" value="InterPro"/>
</dbReference>
<dbReference type="InterPro" id="IPR001638">
    <property type="entry name" value="Solute-binding_3/MltF_N"/>
</dbReference>
<dbReference type="PROSITE" id="PS51257">
    <property type="entry name" value="PROKAR_LIPOPROTEIN"/>
    <property type="match status" value="1"/>
</dbReference>
<keyword evidence="2" id="KW-0564">Palmitate</keyword>
<proteinExistence type="predicted"/>
<organism evidence="6 7">
    <name type="scientific">Shouchella clausii</name>
    <name type="common">Alkalihalobacillus clausii</name>
    <dbReference type="NCBI Taxonomy" id="79880"/>
    <lineage>
        <taxon>Bacteria</taxon>
        <taxon>Bacillati</taxon>
        <taxon>Bacillota</taxon>
        <taxon>Bacilli</taxon>
        <taxon>Bacillales</taxon>
        <taxon>Bacillaceae</taxon>
        <taxon>Shouchella</taxon>
    </lineage>
</organism>
<feature type="domain" description="Solute-binding protein family 3/N-terminal" evidence="5">
    <location>
        <begin position="24"/>
        <end position="261"/>
    </location>
</feature>
<evidence type="ECO:0000256" key="1">
    <source>
        <dbReference type="ARBA" id="ARBA00022729"/>
    </source>
</evidence>
<evidence type="ECO:0000313" key="6">
    <source>
        <dbReference type="EMBL" id="PAE88010.1"/>
    </source>
</evidence>
<evidence type="ECO:0000259" key="5">
    <source>
        <dbReference type="SMART" id="SM00062"/>
    </source>
</evidence>
<dbReference type="SUPFAM" id="SSF53850">
    <property type="entry name" value="Periplasmic binding protein-like II"/>
    <property type="match status" value="1"/>
</dbReference>
<accession>A0A268NY79</accession>
<dbReference type="EMBL" id="NPCC01000024">
    <property type="protein sequence ID" value="PAE88010.1"/>
    <property type="molecule type" value="Genomic_DNA"/>
</dbReference>
<dbReference type="GO" id="GO:0033294">
    <property type="term" value="F:ectoine binding"/>
    <property type="evidence" value="ECO:0007669"/>
    <property type="project" value="InterPro"/>
</dbReference>
<dbReference type="Pfam" id="PF00497">
    <property type="entry name" value="SBP_bac_3"/>
    <property type="match status" value="1"/>
</dbReference>
<evidence type="ECO:0000256" key="3">
    <source>
        <dbReference type="ARBA" id="ARBA00023288"/>
    </source>
</evidence>
<protein>
    <submittedName>
        <fullName evidence="6">Ectoine/hydroxyectoine ABC transporter substrate-binding protein EhuB</fullName>
    </submittedName>
</protein>
<dbReference type="RefSeq" id="WP_035204687.1">
    <property type="nucleotide sequence ID" value="NZ_BOQS01000018.1"/>
</dbReference>
<keyword evidence="3" id="KW-0449">Lipoprotein</keyword>
<dbReference type="Proteomes" id="UP000216207">
    <property type="component" value="Unassembled WGS sequence"/>
</dbReference>
<dbReference type="Gene3D" id="3.40.190.10">
    <property type="entry name" value="Periplasmic binding protein-like II"/>
    <property type="match status" value="2"/>
</dbReference>
<comment type="caution">
    <text evidence="6">The sequence shown here is derived from an EMBL/GenBank/DDBJ whole genome shotgun (WGS) entry which is preliminary data.</text>
</comment>
<sequence>MKKAGIFGLLTSAVVLAACGGGNTIQVGVANEEPYGYIDTDAGEVTGASPEIARAVLQKMGYEDIEGTVVDFGALIQGVNSGQFDIVTAGMDIQPERCANGNFGNIEMQYGEGIVVASGNPLNITSYEDIAKDPDIRVALMAGANQEAMLLALGADESQFVSGNSIADNIAAVENGQADVMVATDATANSAAQNNTSGKVEFVEDFTQPVIDGEEQIAYGAAVFPQSEAGEEMREEYNAALQELIDSGELLEIIEQFGFTEANLPPEDITMEDRCNA</sequence>
<reference evidence="6 7" key="1">
    <citation type="submission" date="2017-07" db="EMBL/GenBank/DDBJ databases">
        <title>Isolation and whole genome analysis of endospore-forming bacteria from heroin.</title>
        <authorList>
            <person name="Kalinowski J."/>
            <person name="Ahrens B."/>
            <person name="Al-Dilaimi A."/>
            <person name="Winkler A."/>
            <person name="Wibberg D."/>
            <person name="Schleenbecker U."/>
            <person name="Ruckert C."/>
            <person name="Wolfel R."/>
            <person name="Grass G."/>
        </authorList>
    </citation>
    <scope>NUCLEOTIDE SEQUENCE [LARGE SCALE GENOMIC DNA]</scope>
    <source>
        <strain evidence="6 7">7539</strain>
    </source>
</reference>
<dbReference type="AlphaFoldDB" id="A0A268NY79"/>
<dbReference type="CDD" id="cd01002">
    <property type="entry name" value="PBP2_Ehub_like"/>
    <property type="match status" value="1"/>
</dbReference>
<evidence type="ECO:0000256" key="2">
    <source>
        <dbReference type="ARBA" id="ARBA00023139"/>
    </source>
</evidence>
<evidence type="ECO:0000313" key="7">
    <source>
        <dbReference type="Proteomes" id="UP000216207"/>
    </source>
</evidence>
<dbReference type="NCBIfam" id="TIGR02995">
    <property type="entry name" value="ectoine_ehuB"/>
    <property type="match status" value="1"/>
</dbReference>
<gene>
    <name evidence="6" type="primary">ehuB</name>
    <name evidence="6" type="ORF">CHH72_15585</name>
</gene>
<feature type="signal peptide" evidence="4">
    <location>
        <begin position="1"/>
        <end position="17"/>
    </location>
</feature>
<dbReference type="PANTHER" id="PTHR35936">
    <property type="entry name" value="MEMBRANE-BOUND LYTIC MUREIN TRANSGLYCOSYLASE F"/>
    <property type="match status" value="1"/>
</dbReference>
<dbReference type="PANTHER" id="PTHR35936:SF17">
    <property type="entry name" value="ARGININE-BINDING EXTRACELLULAR PROTEIN ARTP"/>
    <property type="match status" value="1"/>
</dbReference>